<dbReference type="KEGG" id="sfol:H3H32_20570"/>
<dbReference type="AlphaFoldDB" id="A0A7G5GNF8"/>
<name>A0A7G5GNF8_9BACT</name>
<dbReference type="RefSeq" id="WP_182457517.1">
    <property type="nucleotide sequence ID" value="NZ_CP059732.1"/>
</dbReference>
<protein>
    <submittedName>
        <fullName evidence="5">Carbohydrate kinase</fullName>
    </submittedName>
</protein>
<evidence type="ECO:0000313" key="5">
    <source>
        <dbReference type="EMBL" id="QMW00400.1"/>
    </source>
</evidence>
<comment type="similarity">
    <text evidence="1">Belongs to the carbohydrate kinase PfkB family.</text>
</comment>
<reference evidence="5 6" key="1">
    <citation type="submission" date="2020-07" db="EMBL/GenBank/DDBJ databases">
        <title>Spirosoma foliorum sp. nov., isolated from the leaves on the Nejang mountain Korea, Republic of.</title>
        <authorList>
            <person name="Ho H."/>
            <person name="Lee Y.-J."/>
            <person name="Nurcahyanto D.-A."/>
            <person name="Kim S.-G."/>
        </authorList>
    </citation>
    <scope>NUCLEOTIDE SEQUENCE [LARGE SCALE GENOMIC DNA]</scope>
    <source>
        <strain evidence="5 6">PL0136</strain>
    </source>
</reference>
<keyword evidence="2" id="KW-0808">Transferase</keyword>
<feature type="domain" description="Carbohydrate kinase PfkB" evidence="4">
    <location>
        <begin position="20"/>
        <end position="280"/>
    </location>
</feature>
<dbReference type="InterPro" id="IPR050306">
    <property type="entry name" value="PfkB_Carbo_kinase"/>
</dbReference>
<dbReference type="PROSITE" id="PS00583">
    <property type="entry name" value="PFKB_KINASES_1"/>
    <property type="match status" value="1"/>
</dbReference>
<evidence type="ECO:0000256" key="1">
    <source>
        <dbReference type="ARBA" id="ARBA00010688"/>
    </source>
</evidence>
<dbReference type="GO" id="GO:0016301">
    <property type="term" value="F:kinase activity"/>
    <property type="evidence" value="ECO:0007669"/>
    <property type="project" value="UniProtKB-KW"/>
</dbReference>
<dbReference type="CDD" id="cd01167">
    <property type="entry name" value="bac_FRK"/>
    <property type="match status" value="1"/>
</dbReference>
<sequence>MTSTTIICFGEILWDILPDSKQPGGAPMNVAVHLRNLGLNAQLISRVGNDELGRELLNFLRKKHLPTAYVQLGATHLTGIAKANVTERNEVIYKILQPVAWDYIQYDATLAPLYQKSILVYGSLAARNQESRNTLHQLLDQAALKVFDVNLRAPHYTPLEVTYLLQKADILKVSQSELAEIAGWYTSPRTERDAMQYLRNRFNLKTICVTRAENGAIMLSNDGFEEHPGFSVNVADTIGSSDSFLAAFLYKILQGETPKKTLEFACATGAYVATQRSATPIISESLIMKKVRRAAVV</sequence>
<gene>
    <name evidence="5" type="ORF">H3H32_20570</name>
</gene>
<keyword evidence="3 5" id="KW-0418">Kinase</keyword>
<dbReference type="InterPro" id="IPR011611">
    <property type="entry name" value="PfkB_dom"/>
</dbReference>
<organism evidence="5 6">
    <name type="scientific">Spirosoma foliorum</name>
    <dbReference type="NCBI Taxonomy" id="2710596"/>
    <lineage>
        <taxon>Bacteria</taxon>
        <taxon>Pseudomonadati</taxon>
        <taxon>Bacteroidota</taxon>
        <taxon>Cytophagia</taxon>
        <taxon>Cytophagales</taxon>
        <taxon>Cytophagaceae</taxon>
        <taxon>Spirosoma</taxon>
    </lineage>
</organism>
<dbReference type="SUPFAM" id="SSF53613">
    <property type="entry name" value="Ribokinase-like"/>
    <property type="match status" value="1"/>
</dbReference>
<dbReference type="EMBL" id="CP059732">
    <property type="protein sequence ID" value="QMW00400.1"/>
    <property type="molecule type" value="Genomic_DNA"/>
</dbReference>
<evidence type="ECO:0000313" key="6">
    <source>
        <dbReference type="Proteomes" id="UP000515369"/>
    </source>
</evidence>
<proteinExistence type="inferred from homology"/>
<evidence type="ECO:0000256" key="2">
    <source>
        <dbReference type="ARBA" id="ARBA00022679"/>
    </source>
</evidence>
<evidence type="ECO:0000259" key="4">
    <source>
        <dbReference type="Pfam" id="PF00294"/>
    </source>
</evidence>
<accession>A0A7G5GNF8</accession>
<dbReference type="InterPro" id="IPR002173">
    <property type="entry name" value="Carboh/pur_kinase_PfkB_CS"/>
</dbReference>
<dbReference type="Pfam" id="PF00294">
    <property type="entry name" value="PfkB"/>
    <property type="match status" value="1"/>
</dbReference>
<dbReference type="InterPro" id="IPR029056">
    <property type="entry name" value="Ribokinase-like"/>
</dbReference>
<dbReference type="Proteomes" id="UP000515369">
    <property type="component" value="Chromosome"/>
</dbReference>
<keyword evidence="6" id="KW-1185">Reference proteome</keyword>
<dbReference type="PANTHER" id="PTHR43085:SF57">
    <property type="entry name" value="CARBOHYDRATE KINASE PFKB DOMAIN-CONTAINING PROTEIN"/>
    <property type="match status" value="1"/>
</dbReference>
<dbReference type="PANTHER" id="PTHR43085">
    <property type="entry name" value="HEXOKINASE FAMILY MEMBER"/>
    <property type="match status" value="1"/>
</dbReference>
<dbReference type="Gene3D" id="3.40.1190.20">
    <property type="match status" value="1"/>
</dbReference>
<evidence type="ECO:0000256" key="3">
    <source>
        <dbReference type="ARBA" id="ARBA00022777"/>
    </source>
</evidence>